<dbReference type="EMBL" id="JBJKFK010000464">
    <property type="protein sequence ID" value="KAL3316912.1"/>
    <property type="molecule type" value="Genomic_DNA"/>
</dbReference>
<sequence>MNSFKAALCRMSGACIGNQSGVGLTRRTYRLQWSTVLNLEQEQFNELSQEVLSPVQRQFKNYLDSQTEDIYGDLLNSILNKHNENNCFLLDPEAKADESLSPFPPWSWTWLQKELALKAVQSWKHVKELTSLCVEENEFFDKRTSELDAALACSFFGPTKDRFLAITGHPGNGISTAFAHCLNRMRMQLRFKGSEPLFLIRFSEFANSGFLTQLHSFLANCIHQISWMYNFPSVKLHTITNLDDSIEYFLDLLHVIENGPYPPLVLAFDSLDKIFTEEEVEIFSNLILKHQYPCSSPKILFLVSFSEYTGIGVNYHSLDLIRFREVAAVASALLKQSGRILTLEQWLCLLEALEHRAKPEVDHDLVELRPSSAKERFWSTENEDSESNGTSASADAWELLNVKDSIPTGNDPLTLLDIRSCIEICCTQWHSYDLTNKLWLPPPTSKNVTEECFNYLCRQLEKCYGVQLVAHTLIFLSLSSAGITEVELEDALSCQNIVLNEVYARNDPVTRTTRMNDKSMGTGKRKASLSLLASLPPIIRVPGLIWARLYFHLKKVLRKSYSDGKILLQWRHTIYREAVLNRYNSYCLELLQDELATVIGAEKPIQKTCLLSNEYRKEVESVRSSGKRLSSSCPGELLVIHADRGVTHAPFVHAHSSSPKSSVANCPHRLKTLPYHLLKAQNYQELIDRCLLNVEFLATSCALLTTTVSFFFRNYHI</sequence>
<accession>A0ABD2QCF8</accession>
<name>A0ABD2QCF8_9PLAT</name>
<comment type="caution">
    <text evidence="1">The sequence shown here is derived from an EMBL/GenBank/DDBJ whole genome shotgun (WGS) entry which is preliminary data.</text>
</comment>
<gene>
    <name evidence="1" type="ORF">Ciccas_004438</name>
</gene>
<dbReference type="PANTHER" id="PTHR19871">
    <property type="entry name" value="BETA TRANSDUCIN-RELATED PROTEIN"/>
    <property type="match status" value="1"/>
</dbReference>
<protein>
    <recommendedName>
        <fullName evidence="3">NACHT domain-containing protein</fullName>
    </recommendedName>
</protein>
<evidence type="ECO:0008006" key="3">
    <source>
        <dbReference type="Google" id="ProtNLM"/>
    </source>
</evidence>
<dbReference type="PANTHER" id="PTHR19871:SF14">
    <property type="entry name" value="DUF4062 DOMAIN-CONTAINING PROTEIN"/>
    <property type="match status" value="1"/>
</dbReference>
<dbReference type="InterPro" id="IPR052752">
    <property type="entry name" value="NACHT-WD_repeat"/>
</dbReference>
<keyword evidence="2" id="KW-1185">Reference proteome</keyword>
<proteinExistence type="predicted"/>
<organism evidence="1 2">
    <name type="scientific">Cichlidogyrus casuarinus</name>
    <dbReference type="NCBI Taxonomy" id="1844966"/>
    <lineage>
        <taxon>Eukaryota</taxon>
        <taxon>Metazoa</taxon>
        <taxon>Spiralia</taxon>
        <taxon>Lophotrochozoa</taxon>
        <taxon>Platyhelminthes</taxon>
        <taxon>Monogenea</taxon>
        <taxon>Monopisthocotylea</taxon>
        <taxon>Dactylogyridea</taxon>
        <taxon>Ancyrocephalidae</taxon>
        <taxon>Cichlidogyrus</taxon>
    </lineage>
</organism>
<dbReference type="Proteomes" id="UP001626550">
    <property type="component" value="Unassembled WGS sequence"/>
</dbReference>
<evidence type="ECO:0000313" key="1">
    <source>
        <dbReference type="EMBL" id="KAL3316912.1"/>
    </source>
</evidence>
<reference evidence="1 2" key="1">
    <citation type="submission" date="2024-11" db="EMBL/GenBank/DDBJ databases">
        <title>Adaptive evolution of stress response genes in parasites aligns with host niche diversity.</title>
        <authorList>
            <person name="Hahn C."/>
            <person name="Resl P."/>
        </authorList>
    </citation>
    <scope>NUCLEOTIDE SEQUENCE [LARGE SCALE GENOMIC DNA]</scope>
    <source>
        <strain evidence="1">EGGRZ-B1_66</strain>
        <tissue evidence="1">Body</tissue>
    </source>
</reference>
<dbReference type="AlphaFoldDB" id="A0ABD2QCF8"/>
<evidence type="ECO:0000313" key="2">
    <source>
        <dbReference type="Proteomes" id="UP001626550"/>
    </source>
</evidence>